<evidence type="ECO:0000313" key="11">
    <source>
        <dbReference type="Proteomes" id="UP001281761"/>
    </source>
</evidence>
<dbReference type="PANTHER" id="PTHR31352:SF1">
    <property type="entry name" value="BETA-AMYLASE 3, CHLOROPLASTIC"/>
    <property type="match status" value="1"/>
</dbReference>
<dbReference type="PRINTS" id="PR00750">
    <property type="entry name" value="BETAAMYLASE"/>
</dbReference>
<dbReference type="InterPro" id="IPR018238">
    <property type="entry name" value="Glyco_hydro_14_CS"/>
</dbReference>
<accession>A0ABQ9YK23</accession>
<evidence type="ECO:0000256" key="8">
    <source>
        <dbReference type="RuleBase" id="RU000509"/>
    </source>
</evidence>
<feature type="signal peptide" evidence="9">
    <location>
        <begin position="1"/>
        <end position="16"/>
    </location>
</feature>
<reference evidence="10 11" key="1">
    <citation type="journal article" date="2022" name="bioRxiv">
        <title>Genomics of Preaxostyla Flagellates Illuminates Evolutionary Transitions and the Path Towards Mitochondrial Loss.</title>
        <authorList>
            <person name="Novak L.V.F."/>
            <person name="Treitli S.C."/>
            <person name="Pyrih J."/>
            <person name="Halakuc P."/>
            <person name="Pipaliya S.V."/>
            <person name="Vacek V."/>
            <person name="Brzon O."/>
            <person name="Soukal P."/>
            <person name="Eme L."/>
            <person name="Dacks J.B."/>
            <person name="Karnkowska A."/>
            <person name="Elias M."/>
            <person name="Hampl V."/>
        </authorList>
    </citation>
    <scope>NUCLEOTIDE SEQUENCE [LARGE SCALE GENOMIC DNA]</scope>
    <source>
        <strain evidence="10">NAU3</strain>
        <tissue evidence="10">Gut</tissue>
    </source>
</reference>
<evidence type="ECO:0000256" key="3">
    <source>
        <dbReference type="ARBA" id="ARBA00012594"/>
    </source>
</evidence>
<dbReference type="EMBL" id="JARBJD010000003">
    <property type="protein sequence ID" value="KAK2964112.1"/>
    <property type="molecule type" value="Genomic_DNA"/>
</dbReference>
<comment type="catalytic activity">
    <reaction evidence="1 8">
        <text>Hydrolysis of (1-&gt;4)-alpha-D-glucosidic linkages in polysaccharides so as to remove successive maltose units from the non-reducing ends of the chains.</text>
        <dbReference type="EC" id="3.2.1.2"/>
    </reaction>
</comment>
<evidence type="ECO:0000256" key="7">
    <source>
        <dbReference type="ARBA" id="ARBA00023326"/>
    </source>
</evidence>
<evidence type="ECO:0000256" key="1">
    <source>
        <dbReference type="ARBA" id="ARBA00000546"/>
    </source>
</evidence>
<dbReference type="SUPFAM" id="SSF51445">
    <property type="entry name" value="(Trans)glycosidases"/>
    <property type="match status" value="1"/>
</dbReference>
<keyword evidence="4 8" id="KW-0378">Hydrolase</keyword>
<evidence type="ECO:0000256" key="6">
    <source>
        <dbReference type="ARBA" id="ARBA00023295"/>
    </source>
</evidence>
<keyword evidence="9" id="KW-0732">Signal</keyword>
<dbReference type="Proteomes" id="UP001281761">
    <property type="component" value="Unassembled WGS sequence"/>
</dbReference>
<keyword evidence="7 8" id="KW-0624">Polysaccharide degradation</keyword>
<gene>
    <name evidence="10" type="ORF">BLNAU_643</name>
</gene>
<evidence type="ECO:0000256" key="2">
    <source>
        <dbReference type="ARBA" id="ARBA00005652"/>
    </source>
</evidence>
<evidence type="ECO:0000256" key="4">
    <source>
        <dbReference type="ARBA" id="ARBA00022801"/>
    </source>
</evidence>
<dbReference type="Pfam" id="PF01373">
    <property type="entry name" value="Glyco_hydro_14"/>
    <property type="match status" value="1"/>
</dbReference>
<dbReference type="Gene3D" id="3.20.20.80">
    <property type="entry name" value="Glycosidases"/>
    <property type="match status" value="1"/>
</dbReference>
<evidence type="ECO:0000256" key="5">
    <source>
        <dbReference type="ARBA" id="ARBA00023277"/>
    </source>
</evidence>
<dbReference type="EC" id="3.2.1.2" evidence="3 8"/>
<dbReference type="InterPro" id="IPR017853">
    <property type="entry name" value="GH"/>
</dbReference>
<protein>
    <recommendedName>
        <fullName evidence="3 8">Beta-amylase</fullName>
        <ecNumber evidence="3 8">3.2.1.2</ecNumber>
    </recommendedName>
</protein>
<keyword evidence="5 8" id="KW-0119">Carbohydrate metabolism</keyword>
<sequence length="428" mass="47207">MVVTLLLASLIFATKTNVMLPLTTVSNSGYLDQNVVNKLSTLKSANIHGVMVDVWWGIAEPSPKSYNFAPYIKLAQECQNRGLKMQCVMSFHQCGGNVGDTCSIPIPSWLPRSGYYYKDQWGHEDLEYLSLSADNVEVHGGRTALQMYADFMTAFRNAMGSLMGSVVDEIQVGVGPCGELRYPGYQMDRWSFPGIGAFQCFDSGMLASLKSAGAAAGHPEWNSPPTDAGGYNSRPYDTNFFNNGQYSDFGKFFLKWYSDSLLEHGRLILTEAKSVFGQCSGVELACKISGIHWWVKHNSRAAEATTGYYLVNGNNWYLDCARMFKSLGVAFDFTCFEMRNHEQDSNAGCGPEDLVYQVLQACSNAGCAVCAENALERYDSGAYNTIVGNCQKGTKVSAFTYLRLTDQLINNGGFFSEFKLLVRKLAGV</sequence>
<keyword evidence="6 8" id="KW-0326">Glycosidase</keyword>
<keyword evidence="11" id="KW-1185">Reference proteome</keyword>
<evidence type="ECO:0000313" key="10">
    <source>
        <dbReference type="EMBL" id="KAK2964112.1"/>
    </source>
</evidence>
<dbReference type="PANTHER" id="PTHR31352">
    <property type="entry name" value="BETA-AMYLASE 1, CHLOROPLASTIC"/>
    <property type="match status" value="1"/>
</dbReference>
<organism evidence="10 11">
    <name type="scientific">Blattamonas nauphoetae</name>
    <dbReference type="NCBI Taxonomy" id="2049346"/>
    <lineage>
        <taxon>Eukaryota</taxon>
        <taxon>Metamonada</taxon>
        <taxon>Preaxostyla</taxon>
        <taxon>Oxymonadida</taxon>
        <taxon>Blattamonas</taxon>
    </lineage>
</organism>
<comment type="caution">
    <text evidence="10">The sequence shown here is derived from an EMBL/GenBank/DDBJ whole genome shotgun (WGS) entry which is preliminary data.</text>
</comment>
<feature type="chain" id="PRO_5045440539" description="Beta-amylase" evidence="9">
    <location>
        <begin position="17"/>
        <end position="428"/>
    </location>
</feature>
<dbReference type="InterPro" id="IPR001554">
    <property type="entry name" value="Glyco_hydro_14"/>
</dbReference>
<proteinExistence type="inferred from homology"/>
<dbReference type="GO" id="GO:0016161">
    <property type="term" value="F:beta-amylase activity"/>
    <property type="evidence" value="ECO:0007669"/>
    <property type="project" value="UniProtKB-EC"/>
</dbReference>
<name>A0ABQ9YK23_9EUKA</name>
<comment type="similarity">
    <text evidence="2 8">Belongs to the glycosyl hydrolase 14 family.</text>
</comment>
<evidence type="ECO:0000256" key="9">
    <source>
        <dbReference type="SAM" id="SignalP"/>
    </source>
</evidence>
<dbReference type="PROSITE" id="PS00506">
    <property type="entry name" value="BETA_AMYLASE_1"/>
    <property type="match status" value="1"/>
</dbReference>